<reference evidence="5 6" key="1">
    <citation type="journal article" date="2018" name="Syst. Appl. Microbiol.">
        <title>Abditibacterium utsteinense sp. nov., the first cultivated member of candidate phylum FBP, isolated from ice-free Antarctic soil samples.</title>
        <authorList>
            <person name="Tahon G."/>
            <person name="Tytgat B."/>
            <person name="Lebbe L."/>
            <person name="Carlier A."/>
            <person name="Willems A."/>
        </authorList>
    </citation>
    <scope>NUCLEOTIDE SEQUENCE [LARGE SCALE GENOMIC DNA]</scope>
    <source>
        <strain evidence="5 6">LMG 29911</strain>
    </source>
</reference>
<dbReference type="FunCoup" id="A0A2S8SXF4">
    <property type="interactions" value="400"/>
</dbReference>
<dbReference type="RefSeq" id="WP_105482216.1">
    <property type="nucleotide sequence ID" value="NZ_NIGF01000001.1"/>
</dbReference>
<dbReference type="Gene3D" id="2.40.50.100">
    <property type="match status" value="1"/>
</dbReference>
<dbReference type="PANTHER" id="PTHR11715:SF3">
    <property type="entry name" value="GLYCINE CLEAVAGE SYSTEM H PROTEIN-RELATED"/>
    <property type="match status" value="1"/>
</dbReference>
<dbReference type="GO" id="GO:0005960">
    <property type="term" value="C:glycine cleavage complex"/>
    <property type="evidence" value="ECO:0007669"/>
    <property type="project" value="InterPro"/>
</dbReference>
<sequence length="129" mass="13840">MLSADLFYTRNDQWLRRDTENPGALTLGLTAYGAAELGELVFAELPEPGARIAVGAPFGVVESVKAVAELISPVAGEVVESNAAVAQNPELVNDSPLEQGWIVRLQSTGEWPQNLMNAEQYAAFRALTP</sequence>
<organism evidence="5 6">
    <name type="scientific">Abditibacterium utsteinense</name>
    <dbReference type="NCBI Taxonomy" id="1960156"/>
    <lineage>
        <taxon>Bacteria</taxon>
        <taxon>Pseudomonadati</taxon>
        <taxon>Abditibacteriota</taxon>
        <taxon>Abditibacteriia</taxon>
        <taxon>Abditibacteriales</taxon>
        <taxon>Abditibacteriaceae</taxon>
        <taxon>Abditibacterium</taxon>
    </lineage>
</organism>
<dbReference type="InterPro" id="IPR011053">
    <property type="entry name" value="Single_hybrid_motif"/>
</dbReference>
<dbReference type="PROSITE" id="PS00189">
    <property type="entry name" value="LIPOYL"/>
    <property type="match status" value="1"/>
</dbReference>
<dbReference type="GO" id="GO:0009249">
    <property type="term" value="P:protein lipoylation"/>
    <property type="evidence" value="ECO:0007669"/>
    <property type="project" value="TreeGrafter"/>
</dbReference>
<dbReference type="PANTHER" id="PTHR11715">
    <property type="entry name" value="GLYCINE CLEAVAGE SYSTEM H PROTEIN"/>
    <property type="match status" value="1"/>
</dbReference>
<dbReference type="InterPro" id="IPR000089">
    <property type="entry name" value="Biotin_lipoyl"/>
</dbReference>
<dbReference type="SUPFAM" id="SSF51230">
    <property type="entry name" value="Single hybrid motif"/>
    <property type="match status" value="1"/>
</dbReference>
<gene>
    <name evidence="5" type="ORF">B1R32_101225</name>
</gene>
<evidence type="ECO:0000256" key="2">
    <source>
        <dbReference type="ARBA" id="ARBA00009249"/>
    </source>
</evidence>
<dbReference type="InterPro" id="IPR002930">
    <property type="entry name" value="GCV_H"/>
</dbReference>
<evidence type="ECO:0000256" key="1">
    <source>
        <dbReference type="ARBA" id="ARBA00001938"/>
    </source>
</evidence>
<dbReference type="EMBL" id="NIGF01000001">
    <property type="protein sequence ID" value="PQV65483.1"/>
    <property type="molecule type" value="Genomic_DNA"/>
</dbReference>
<dbReference type="PROSITE" id="PS50968">
    <property type="entry name" value="BIOTINYL_LIPOYL"/>
    <property type="match status" value="1"/>
</dbReference>
<name>A0A2S8SXF4_9BACT</name>
<dbReference type="GO" id="GO:0005737">
    <property type="term" value="C:cytoplasm"/>
    <property type="evidence" value="ECO:0007669"/>
    <property type="project" value="TreeGrafter"/>
</dbReference>
<keyword evidence="3" id="KW-0450">Lipoyl</keyword>
<comment type="cofactor">
    <cofactor evidence="1">
        <name>(R)-lipoate</name>
        <dbReference type="ChEBI" id="CHEBI:83088"/>
    </cofactor>
</comment>
<protein>
    <submittedName>
        <fullName evidence="5">Glycine cleavage system H protein</fullName>
    </submittedName>
</protein>
<evidence type="ECO:0000256" key="3">
    <source>
        <dbReference type="ARBA" id="ARBA00022823"/>
    </source>
</evidence>
<dbReference type="InParanoid" id="A0A2S8SXF4"/>
<keyword evidence="6" id="KW-1185">Reference proteome</keyword>
<dbReference type="Proteomes" id="UP000237684">
    <property type="component" value="Unassembled WGS sequence"/>
</dbReference>
<dbReference type="InterPro" id="IPR003016">
    <property type="entry name" value="2-oxoA_DH_lipoyl-BS"/>
</dbReference>
<evidence type="ECO:0000313" key="6">
    <source>
        <dbReference type="Proteomes" id="UP000237684"/>
    </source>
</evidence>
<dbReference type="AlphaFoldDB" id="A0A2S8SXF4"/>
<comment type="caution">
    <text evidence="5">The sequence shown here is derived from an EMBL/GenBank/DDBJ whole genome shotgun (WGS) entry which is preliminary data.</text>
</comment>
<dbReference type="OrthoDB" id="9796712at2"/>
<accession>A0A2S8SXF4</accession>
<dbReference type="InterPro" id="IPR033753">
    <property type="entry name" value="GCV_H/Fam206"/>
</dbReference>
<dbReference type="CDD" id="cd06848">
    <property type="entry name" value="GCS_H"/>
    <property type="match status" value="1"/>
</dbReference>
<dbReference type="GO" id="GO:0019464">
    <property type="term" value="P:glycine decarboxylation via glycine cleavage system"/>
    <property type="evidence" value="ECO:0007669"/>
    <property type="project" value="InterPro"/>
</dbReference>
<proteinExistence type="inferred from homology"/>
<dbReference type="NCBIfam" id="NF002270">
    <property type="entry name" value="PRK01202.1"/>
    <property type="match status" value="1"/>
</dbReference>
<dbReference type="Pfam" id="PF01597">
    <property type="entry name" value="GCV_H"/>
    <property type="match status" value="1"/>
</dbReference>
<feature type="domain" description="Lipoyl-binding" evidence="4">
    <location>
        <begin position="24"/>
        <end position="106"/>
    </location>
</feature>
<evidence type="ECO:0000259" key="4">
    <source>
        <dbReference type="PROSITE" id="PS50968"/>
    </source>
</evidence>
<comment type="similarity">
    <text evidence="2">Belongs to the GcvH family.</text>
</comment>
<evidence type="ECO:0000313" key="5">
    <source>
        <dbReference type="EMBL" id="PQV65483.1"/>
    </source>
</evidence>